<proteinExistence type="predicted"/>
<dbReference type="Proteomes" id="UP000435649">
    <property type="component" value="Unassembled WGS sequence"/>
</dbReference>
<dbReference type="Gene3D" id="3.40.50.360">
    <property type="match status" value="1"/>
</dbReference>
<dbReference type="AlphaFoldDB" id="A0A844G411"/>
<organism evidence="5 6">
    <name type="scientific">Victivallis lenta</name>
    <dbReference type="NCBI Taxonomy" id="2606640"/>
    <lineage>
        <taxon>Bacteria</taxon>
        <taxon>Pseudomonadati</taxon>
        <taxon>Lentisphaerota</taxon>
        <taxon>Lentisphaeria</taxon>
        <taxon>Victivallales</taxon>
        <taxon>Victivallaceae</taxon>
        <taxon>Victivallis</taxon>
    </lineage>
</organism>
<gene>
    <name evidence="5" type="ORF">FYJ85_11495</name>
</gene>
<keyword evidence="3" id="KW-0732">Signal</keyword>
<protein>
    <submittedName>
        <fullName evidence="5">Flavodoxin family protein</fullName>
    </submittedName>
</protein>
<sequence>MSKKLLFVIAGPRLAGCTAFAARTAAEAARAAGSEVTIVELPKVKGGTTGCISCYGCQRSAEYRCVLDDGMSELVASVPQYDAVVIASPVFFFSISCQAKAFLDRFFCLIKHREDGSIATPLGRVGLAFITTSGGDEDDSGVRNIYGTMRDCAAFLGSGEPKFLYYGLCGDPAVFKADPANAEKAAAFGRSL</sequence>
<evidence type="ECO:0000259" key="4">
    <source>
        <dbReference type="Pfam" id="PF03358"/>
    </source>
</evidence>
<dbReference type="Pfam" id="PF03358">
    <property type="entry name" value="FMN_red"/>
    <property type="match status" value="1"/>
</dbReference>
<feature type="chain" id="PRO_5032540608" evidence="3">
    <location>
        <begin position="22"/>
        <end position="192"/>
    </location>
</feature>
<dbReference type="InterPro" id="IPR051796">
    <property type="entry name" value="ISF_SsuE-like"/>
</dbReference>
<keyword evidence="6" id="KW-1185">Reference proteome</keyword>
<comment type="caution">
    <text evidence="5">The sequence shown here is derived from an EMBL/GenBank/DDBJ whole genome shotgun (WGS) entry which is preliminary data.</text>
</comment>
<accession>A0A844G411</accession>
<evidence type="ECO:0000256" key="1">
    <source>
        <dbReference type="ARBA" id="ARBA00022630"/>
    </source>
</evidence>
<feature type="signal peptide" evidence="3">
    <location>
        <begin position="1"/>
        <end position="21"/>
    </location>
</feature>
<dbReference type="RefSeq" id="WP_106054349.1">
    <property type="nucleotide sequence ID" value="NZ_CALXOB010000057.1"/>
</dbReference>
<dbReference type="SUPFAM" id="SSF52218">
    <property type="entry name" value="Flavoproteins"/>
    <property type="match status" value="1"/>
</dbReference>
<reference evidence="5 6" key="1">
    <citation type="submission" date="2019-08" db="EMBL/GenBank/DDBJ databases">
        <title>In-depth cultivation of the pig gut microbiome towards novel bacterial diversity and tailored functional studies.</title>
        <authorList>
            <person name="Wylensek D."/>
            <person name="Hitch T.C.A."/>
            <person name="Clavel T."/>
        </authorList>
    </citation>
    <scope>NUCLEOTIDE SEQUENCE [LARGE SCALE GENOMIC DNA]</scope>
    <source>
        <strain evidence="5 6">BBE-744-WT-12</strain>
    </source>
</reference>
<name>A0A844G411_9BACT</name>
<evidence type="ECO:0000256" key="2">
    <source>
        <dbReference type="ARBA" id="ARBA00022643"/>
    </source>
</evidence>
<keyword evidence="2" id="KW-0288">FMN</keyword>
<dbReference type="GO" id="GO:0016491">
    <property type="term" value="F:oxidoreductase activity"/>
    <property type="evidence" value="ECO:0007669"/>
    <property type="project" value="InterPro"/>
</dbReference>
<dbReference type="EMBL" id="VUNS01000011">
    <property type="protein sequence ID" value="MST97662.1"/>
    <property type="molecule type" value="Genomic_DNA"/>
</dbReference>
<dbReference type="InterPro" id="IPR005025">
    <property type="entry name" value="FMN_Rdtase-like_dom"/>
</dbReference>
<feature type="domain" description="NADPH-dependent FMN reductase-like" evidence="4">
    <location>
        <begin position="4"/>
        <end position="146"/>
    </location>
</feature>
<keyword evidence="1" id="KW-0285">Flavoprotein</keyword>
<evidence type="ECO:0000313" key="6">
    <source>
        <dbReference type="Proteomes" id="UP000435649"/>
    </source>
</evidence>
<dbReference type="PANTHER" id="PTHR43278:SF2">
    <property type="entry name" value="IRON-SULFUR FLAVOPROTEIN"/>
    <property type="match status" value="1"/>
</dbReference>
<evidence type="ECO:0000256" key="3">
    <source>
        <dbReference type="SAM" id="SignalP"/>
    </source>
</evidence>
<dbReference type="InterPro" id="IPR029039">
    <property type="entry name" value="Flavoprotein-like_sf"/>
</dbReference>
<evidence type="ECO:0000313" key="5">
    <source>
        <dbReference type="EMBL" id="MST97662.1"/>
    </source>
</evidence>
<dbReference type="PANTHER" id="PTHR43278">
    <property type="entry name" value="NAD(P)H-DEPENDENT FMN-CONTAINING OXIDOREDUCTASE YWQN-RELATED"/>
    <property type="match status" value="1"/>
</dbReference>